<dbReference type="EMBL" id="SMCR01000005">
    <property type="protein sequence ID" value="TCV95524.1"/>
    <property type="molecule type" value="Genomic_DNA"/>
</dbReference>
<evidence type="ECO:0000256" key="8">
    <source>
        <dbReference type="ARBA" id="ARBA00025431"/>
    </source>
</evidence>
<dbReference type="OrthoDB" id="5298036at2"/>
<proteinExistence type="inferred from homology"/>
<keyword evidence="10" id="KW-0966">Cell projection</keyword>
<dbReference type="Pfam" id="PF05247">
    <property type="entry name" value="FlhD"/>
    <property type="match status" value="1"/>
</dbReference>
<comment type="subcellular location">
    <subcellularLocation>
        <location evidence="9">Cytoplasm</location>
    </subcellularLocation>
</comment>
<keyword evidence="6 9" id="KW-0010">Activator</keyword>
<keyword evidence="2 9" id="KW-1005">Bacterial flagellum biogenesis</keyword>
<keyword evidence="3 9" id="KW-0805">Transcription regulation</keyword>
<accession>A0A4R3YVT4</accession>
<feature type="disulfide bond" description="Interchain" evidence="9">
    <location>
        <position position="65"/>
    </location>
</feature>
<dbReference type="GO" id="GO:1902208">
    <property type="term" value="P:regulation of bacterial-type flagellum assembly"/>
    <property type="evidence" value="ECO:0007669"/>
    <property type="project" value="UniProtKB-UniRule"/>
</dbReference>
<evidence type="ECO:0000256" key="2">
    <source>
        <dbReference type="ARBA" id="ARBA00022795"/>
    </source>
</evidence>
<evidence type="ECO:0000256" key="9">
    <source>
        <dbReference type="HAMAP-Rule" id="MF_00725"/>
    </source>
</evidence>
<gene>
    <name evidence="9" type="primary">flhD</name>
    <name evidence="10" type="ORF">EDC52_105127</name>
</gene>
<dbReference type="InterPro" id="IPR023559">
    <property type="entry name" value="Flagellar_FlhD"/>
</dbReference>
<dbReference type="GO" id="GO:0044780">
    <property type="term" value="P:bacterial-type flagellum assembly"/>
    <property type="evidence" value="ECO:0007669"/>
    <property type="project" value="InterPro"/>
</dbReference>
<dbReference type="SUPFAM" id="SSF63592">
    <property type="entry name" value="Flagellar transcriptional activator FlhD"/>
    <property type="match status" value="1"/>
</dbReference>
<dbReference type="Proteomes" id="UP000295719">
    <property type="component" value="Unassembled WGS sequence"/>
</dbReference>
<keyword evidence="7 9" id="KW-0804">Transcription</keyword>
<evidence type="ECO:0000313" key="11">
    <source>
        <dbReference type="Proteomes" id="UP000295719"/>
    </source>
</evidence>
<evidence type="ECO:0000256" key="6">
    <source>
        <dbReference type="ARBA" id="ARBA00023159"/>
    </source>
</evidence>
<evidence type="ECO:0000256" key="4">
    <source>
        <dbReference type="ARBA" id="ARBA00023125"/>
    </source>
</evidence>
<keyword evidence="4 9" id="KW-0238">DNA-binding</keyword>
<dbReference type="GO" id="GO:0003677">
    <property type="term" value="F:DNA binding"/>
    <property type="evidence" value="ECO:0007669"/>
    <property type="project" value="UniProtKB-UniRule"/>
</dbReference>
<keyword evidence="11" id="KW-1185">Reference proteome</keyword>
<dbReference type="AlphaFoldDB" id="A0A4R3YVT4"/>
<evidence type="ECO:0000256" key="5">
    <source>
        <dbReference type="ARBA" id="ARBA00023157"/>
    </source>
</evidence>
<reference evidence="10 11" key="1">
    <citation type="submission" date="2019-03" db="EMBL/GenBank/DDBJ databases">
        <title>Genomic Encyclopedia of Type Strains, Phase IV (KMG-IV): sequencing the most valuable type-strain genomes for metagenomic binning, comparative biology and taxonomic classification.</title>
        <authorList>
            <person name="Goeker M."/>
        </authorList>
    </citation>
    <scope>NUCLEOTIDE SEQUENCE [LARGE SCALE GENOMIC DNA]</scope>
    <source>
        <strain evidence="10 11">DSM 19580</strain>
    </source>
</reference>
<keyword evidence="10" id="KW-0969">Cilium</keyword>
<comment type="subunit">
    <text evidence="9">Homodimer; disulfide-linked. Forms a heterohexamer composed of two FlhC and four FlhD subunits. Each FlhC binds a FlhD dimer, forming a heterotrimer, and a hexamer assembles by dimerization of two heterotrimers.</text>
</comment>
<dbReference type="Gene3D" id="1.10.4000.10">
    <property type="entry name" value="Flagellar transcriptional activator FlhD"/>
    <property type="match status" value="1"/>
</dbReference>
<comment type="domain">
    <text evidence="9">The C-terminal region contains a putative helix-turn-helix (HTH) motif, suggesting that this region may bind DNA.</text>
</comment>
<dbReference type="NCBIfam" id="NF002783">
    <property type="entry name" value="PRK02909.1-1"/>
    <property type="match status" value="1"/>
</dbReference>
<comment type="function">
    <text evidence="8 9">Functions in complex with FlhC as a master transcriptional regulator that regulates transcription of several flagellar and non-flagellar operons by binding to their promoter region. Activates expression of class 2 flagellar genes, including fliA, which is a flagellum-specific sigma factor that turns on the class 3 genes. Also regulates genes whose products function in a variety of physiological pathways.</text>
</comment>
<dbReference type="RefSeq" id="WP_131865628.1">
    <property type="nucleotide sequence ID" value="NZ_SMCR01000005.1"/>
</dbReference>
<keyword evidence="1 9" id="KW-0963">Cytoplasm</keyword>
<evidence type="ECO:0000313" key="10">
    <source>
        <dbReference type="EMBL" id="TCV95524.1"/>
    </source>
</evidence>
<keyword evidence="10" id="KW-0282">Flagellum</keyword>
<dbReference type="GO" id="GO:0005737">
    <property type="term" value="C:cytoplasm"/>
    <property type="evidence" value="ECO:0007669"/>
    <property type="project" value="UniProtKB-SubCell"/>
</dbReference>
<comment type="similarity">
    <text evidence="9">Belongs to the FlhD family.</text>
</comment>
<comment type="caution">
    <text evidence="10">The sequence shown here is derived from an EMBL/GenBank/DDBJ whole genome shotgun (WGS) entry which is preliminary data.</text>
</comment>
<evidence type="ECO:0000256" key="7">
    <source>
        <dbReference type="ARBA" id="ARBA00023163"/>
    </source>
</evidence>
<dbReference type="GO" id="GO:0045893">
    <property type="term" value="P:positive regulation of DNA-templated transcription"/>
    <property type="evidence" value="ECO:0007669"/>
    <property type="project" value="InterPro"/>
</dbReference>
<keyword evidence="5 9" id="KW-1015">Disulfide bond</keyword>
<dbReference type="InterPro" id="IPR036194">
    <property type="entry name" value="FlhD_sf"/>
</dbReference>
<evidence type="ECO:0000256" key="1">
    <source>
        <dbReference type="ARBA" id="ARBA00022490"/>
    </source>
</evidence>
<sequence length="114" mass="12858">MSCENLLRNIHEVNLSYLLLAQALINQDKAAARFRLGLNEETINVLSTLSYPNLIKLGELNQLICQLRIDNKTVISCLTKESRVDDLQHVHTGIILSTQYLDSIDSLRTAQHKG</sequence>
<name>A0A4R3YVT4_9GAMM</name>
<organism evidence="10 11">
    <name type="scientific">Biostraticola tofi</name>
    <dbReference type="NCBI Taxonomy" id="466109"/>
    <lineage>
        <taxon>Bacteria</taxon>
        <taxon>Pseudomonadati</taxon>
        <taxon>Pseudomonadota</taxon>
        <taxon>Gammaproteobacteria</taxon>
        <taxon>Enterobacterales</taxon>
        <taxon>Bruguierivoracaceae</taxon>
        <taxon>Biostraticola</taxon>
    </lineage>
</organism>
<dbReference type="HAMAP" id="MF_00725">
    <property type="entry name" value="FlhD"/>
    <property type="match status" value="1"/>
</dbReference>
<evidence type="ECO:0000256" key="3">
    <source>
        <dbReference type="ARBA" id="ARBA00023015"/>
    </source>
</evidence>
<protein>
    <recommendedName>
        <fullName evidence="9">Flagellar transcriptional regulator FlhD</fullName>
    </recommendedName>
</protein>